<dbReference type="Pfam" id="PF02042">
    <property type="entry name" value="RWP-RK"/>
    <property type="match status" value="1"/>
</dbReference>
<dbReference type="PANTHER" id="PTHR46373:SF2">
    <property type="entry name" value="RWP-RK DOMAIN-CONTAINING PROTEIN"/>
    <property type="match status" value="1"/>
</dbReference>
<dbReference type="PANTHER" id="PTHR46373">
    <property type="entry name" value="PROTEIN RKD4"/>
    <property type="match status" value="1"/>
</dbReference>
<evidence type="ECO:0000256" key="3">
    <source>
        <dbReference type="ARBA" id="ARBA00023054"/>
    </source>
</evidence>
<dbReference type="InterPro" id="IPR003035">
    <property type="entry name" value="RWP-RK_dom"/>
</dbReference>
<dbReference type="InterPro" id="IPR044607">
    <property type="entry name" value="RKD-like"/>
</dbReference>
<reference evidence="8" key="1">
    <citation type="journal article" date="2012" name="Mol. Biol. Evol.">
        <title>Transcriptomic Evidence for the Expression of Horizontally Transferred Algal Nuclear Genes in the Photosynthetic Sea Slug, Elysia chlorotica.</title>
        <authorList>
            <person name="Pierce S.K."/>
            <person name="Fang X."/>
            <person name="Schwartz J.A."/>
            <person name="Jiang X."/>
            <person name="Zhao W."/>
            <person name="Curtis N.E."/>
            <person name="Kocot K.M."/>
            <person name="Yang B."/>
            <person name="Wang J."/>
        </authorList>
    </citation>
    <scope>NUCLEOTIDE SEQUENCE</scope>
</reference>
<evidence type="ECO:0000256" key="5">
    <source>
        <dbReference type="ARBA" id="ARBA00023163"/>
    </source>
</evidence>
<dbReference type="GO" id="GO:0003677">
    <property type="term" value="F:DNA binding"/>
    <property type="evidence" value="ECO:0007669"/>
    <property type="project" value="UniProtKB-KW"/>
</dbReference>
<evidence type="ECO:0000256" key="2">
    <source>
        <dbReference type="ARBA" id="ARBA00023015"/>
    </source>
</evidence>
<evidence type="ECO:0000313" key="8">
    <source>
        <dbReference type="EMBL" id="AFA52605.1"/>
    </source>
</evidence>
<protein>
    <submittedName>
        <fullName evidence="8">Putative NIN-like transcription factor</fullName>
    </submittedName>
</protein>
<organism evidence="8">
    <name type="scientific">Vaucheria litorea</name>
    <name type="common">Yellow-green alga</name>
    <dbReference type="NCBI Taxonomy" id="109269"/>
    <lineage>
        <taxon>Eukaryota</taxon>
        <taxon>Sar</taxon>
        <taxon>Stramenopiles</taxon>
        <taxon>Ochrophyta</taxon>
        <taxon>PX clade</taxon>
        <taxon>Xanthophyceae</taxon>
        <taxon>Vaucheriales</taxon>
        <taxon>Vaucheriaceae</taxon>
        <taxon>Vaucheria</taxon>
    </lineage>
</organism>
<keyword evidence="4" id="KW-0238">DNA-binding</keyword>
<keyword evidence="3" id="KW-0175">Coiled coil</keyword>
<evidence type="ECO:0000256" key="1">
    <source>
        <dbReference type="ARBA" id="ARBA00004049"/>
    </source>
</evidence>
<comment type="function">
    <text evidence="1">Putative transcription factor.</text>
</comment>
<dbReference type="AlphaFoldDB" id="H6WBB7"/>
<proteinExistence type="predicted"/>
<keyword evidence="2" id="KW-0805">Transcription regulation</keyword>
<keyword evidence="6" id="KW-0539">Nucleus</keyword>
<accession>H6WBB7</accession>
<evidence type="ECO:0000256" key="6">
    <source>
        <dbReference type="ARBA" id="ARBA00023242"/>
    </source>
</evidence>
<sequence>MIRQSTTQIEPEEITLELLQSYYNVPLAELAKELGLSLTLLKKICRKFGIQRWPHRQIRSINKNIQDLNERINSVNSPDEHAELRNQIGLLEKKRRLVTKGASSGLHTAMRNAIFLANPEHLQEESMFEGLHRFPQLQTPQQHPSIDRKPSGSMDKLKMRMYPNRSPQLMVGKDMLPSNHMGIPAHPTNSMFSAMNNPPMGESFRHPMQEPSMCLSQAQMMQVIMQQQMQMNNFICHQPMPMPTPHPIQSAMNYQSMDPNPSANESIPFLEIAAMLNAPEDDEMDCGLFDVEQPHSSHLGQFGMHPSFEQVPSQALPNVMNTGNSMFSEGNGPLYFGGSSHFSSIGAFQSL</sequence>
<feature type="domain" description="RWP-RK" evidence="7">
    <location>
        <begin position="1"/>
        <end position="81"/>
    </location>
</feature>
<name>H6WBB7_VAULI</name>
<keyword evidence="5" id="KW-0804">Transcription</keyword>
<dbReference type="EMBL" id="JQ062436">
    <property type="protein sequence ID" value="AFA52605.1"/>
    <property type="molecule type" value="Genomic_DNA"/>
</dbReference>
<dbReference type="GO" id="GO:0003700">
    <property type="term" value="F:DNA-binding transcription factor activity"/>
    <property type="evidence" value="ECO:0007669"/>
    <property type="project" value="InterPro"/>
</dbReference>
<evidence type="ECO:0000256" key="4">
    <source>
        <dbReference type="ARBA" id="ARBA00023125"/>
    </source>
</evidence>
<evidence type="ECO:0000259" key="7">
    <source>
        <dbReference type="PROSITE" id="PS51519"/>
    </source>
</evidence>
<dbReference type="PROSITE" id="PS51519">
    <property type="entry name" value="RWP_RK"/>
    <property type="match status" value="1"/>
</dbReference>